<dbReference type="SUPFAM" id="SSF52540">
    <property type="entry name" value="P-loop containing nucleoside triphosphate hydrolases"/>
    <property type="match status" value="1"/>
</dbReference>
<dbReference type="PROSITE" id="PS51198">
    <property type="entry name" value="UVRD_HELICASE_ATP_BIND"/>
    <property type="match status" value="1"/>
</dbReference>
<evidence type="ECO:0000256" key="4">
    <source>
        <dbReference type="ARBA" id="ARBA00022801"/>
    </source>
</evidence>
<evidence type="ECO:0000256" key="3">
    <source>
        <dbReference type="ARBA" id="ARBA00022763"/>
    </source>
</evidence>
<comment type="caution">
    <text evidence="17">The sequence shown here is derived from an EMBL/GenBank/DDBJ whole genome shotgun (WGS) entry which is preliminary data.</text>
</comment>
<keyword evidence="18" id="KW-1185">Reference proteome</keyword>
<dbReference type="OrthoDB" id="9810135at2"/>
<dbReference type="InterPro" id="IPR011604">
    <property type="entry name" value="PDDEXK-like_dom_sf"/>
</dbReference>
<dbReference type="InterPro" id="IPR038726">
    <property type="entry name" value="PDDEXK_AddAB-type"/>
</dbReference>
<comment type="catalytic activity">
    <reaction evidence="11">
        <text>Couples ATP hydrolysis with the unwinding of duplex DNA by translocating in the 3'-5' direction.</text>
        <dbReference type="EC" id="5.6.2.4"/>
    </reaction>
</comment>
<name>A0A084TKV0_9FLAO</name>
<dbReference type="STRING" id="1197477.IA57_05775"/>
<reference evidence="18" key="2">
    <citation type="submission" date="2014-07" db="EMBL/GenBank/DDBJ databases">
        <title>Genome sequence of Mangrovimonas yunxiaonensis.</title>
        <authorList>
            <person name="Li Y."/>
            <person name="Zheng T."/>
        </authorList>
    </citation>
    <scope>NUCLEOTIDE SEQUENCE [LARGE SCALE GENOMIC DNA]</scope>
    <source>
        <strain evidence="18">LY01</strain>
    </source>
</reference>
<keyword evidence="2 14" id="KW-0547">Nucleotide-binding</keyword>
<sequence length="1048" mass="119788">MTHREAFTIYNASAGSGKTFTLVKNYLRTVLEAKSPLAFKSLLALTFTNKAVNEMKSRIIDTLKTFSNPSIVQENHPMFTALSQELNLSPLALHQKAKVVLHKMVHNYAAFDISTIDKFNHKLVRTFAHDLKLPVNFEVELDTPYVLGKAVDQLIDKAGNDQALTKVLVDFAIEKADDDKSWDIAYDFNNMARLLVSENDLSYLNQIKHKSLQDFSTLKGLLKKEQQQKKALIINTAQQALNLIDTEGITHSDFYASYLPKFFTKIATGDFNVGFTAGWQTKLTEGDPLYPKKVTENTAQTITKIQPQLALLFNQIKQLIAQESFLKNSLKNITPLSVLSAISQTLDEIKAEDDLLLISEFNTIIHNEINQQPAPFIYERLGEKFRHFFIDEFQDTSILQWQNLEPLIANALSGENLKGERGSLMLVGDAKQAIYRWRGGRAEQFIDLYNKTANPFQTEISLEQLAFNYRSTKTIVAFNNHFFQHIANLAFSNPSYQAIYQASEQQVVNHDSGYVELTFLDTKNEDPYLLHCQKTLDHINQVTSQGFQWGDICIITRKGKEGVAIATHLTNEGIDVISSESLLLCHSKEVNFMVNMLQLSLQPKNNEIKLAVLLFLSDHLNHGSETHVFLSHFMALPPKTLFGELAKYHVHFNFNTFTSLPIYEAAESIVRGFSLNEQANAYVQFFLDEILDFSQKHHANISGFIELWERKKDALSISAPQDANAVQIMTIHKSKGLEFPIVIFPFANQDIYFNKNPKIWFPIDEATYGFPYMYINKNNDLETYGDVGKQLFEQYQAQLELDTINLLYVVLTRAVKELYVISELDLDKKNQENLKKYSGLFIHYLKSTQQWQDSQATYTFGAPTKNHVAPKKNTTTTLTQFISTPREELQLNILTNAGYLWDTPQENAIEKGNLVHNIMAKINTKADVEQAFNQYLDHGKITETQAKDLKPLILKIVDHNKLRPFFTETLTHYNERDIILKNGRIVRPDKITINKNKEAAIIDYKTGAEKPEHLNQITTYQYTLEEMGYSVVKKILVYINQEITIKEL</sequence>
<evidence type="ECO:0000256" key="13">
    <source>
        <dbReference type="ARBA" id="ARBA00048988"/>
    </source>
</evidence>
<feature type="domain" description="UvrD-like helicase C-terminal" evidence="16">
    <location>
        <begin position="484"/>
        <end position="736"/>
    </location>
</feature>
<dbReference type="GO" id="GO:0003677">
    <property type="term" value="F:DNA binding"/>
    <property type="evidence" value="ECO:0007669"/>
    <property type="project" value="UniProtKB-KW"/>
</dbReference>
<organism evidence="17 18">
    <name type="scientific">Mangrovimonas yunxiaonensis</name>
    <dbReference type="NCBI Taxonomy" id="1197477"/>
    <lineage>
        <taxon>Bacteria</taxon>
        <taxon>Pseudomonadati</taxon>
        <taxon>Bacteroidota</taxon>
        <taxon>Flavobacteriia</taxon>
        <taxon>Flavobacteriales</taxon>
        <taxon>Flavobacteriaceae</taxon>
        <taxon>Mangrovimonas</taxon>
    </lineage>
</organism>
<dbReference type="Pfam" id="PF13361">
    <property type="entry name" value="UvrD_C"/>
    <property type="match status" value="2"/>
</dbReference>
<comment type="catalytic activity">
    <reaction evidence="13">
        <text>ATP + H2O = ADP + phosphate + H(+)</text>
        <dbReference type="Rhea" id="RHEA:13065"/>
        <dbReference type="ChEBI" id="CHEBI:15377"/>
        <dbReference type="ChEBI" id="CHEBI:15378"/>
        <dbReference type="ChEBI" id="CHEBI:30616"/>
        <dbReference type="ChEBI" id="CHEBI:43474"/>
        <dbReference type="ChEBI" id="CHEBI:456216"/>
        <dbReference type="EC" id="5.6.2.4"/>
    </reaction>
</comment>
<proteinExistence type="predicted"/>
<dbReference type="EMBL" id="JPFK01000005">
    <property type="protein sequence ID" value="KFB01336.1"/>
    <property type="molecule type" value="Genomic_DNA"/>
</dbReference>
<dbReference type="Gene3D" id="3.40.50.300">
    <property type="entry name" value="P-loop containing nucleotide triphosphate hydrolases"/>
    <property type="match status" value="3"/>
</dbReference>
<dbReference type="Proteomes" id="UP000028521">
    <property type="component" value="Unassembled WGS sequence"/>
</dbReference>
<dbReference type="GO" id="GO:0004527">
    <property type="term" value="F:exonuclease activity"/>
    <property type="evidence" value="ECO:0007669"/>
    <property type="project" value="UniProtKB-KW"/>
</dbReference>
<keyword evidence="4 14" id="KW-0378">Hydrolase</keyword>
<dbReference type="PROSITE" id="PS51217">
    <property type="entry name" value="UVRD_HELICASE_CTER"/>
    <property type="match status" value="1"/>
</dbReference>
<evidence type="ECO:0000256" key="14">
    <source>
        <dbReference type="PROSITE-ProRule" id="PRU00560"/>
    </source>
</evidence>
<keyword evidence="1" id="KW-0540">Nuclease</keyword>
<dbReference type="EC" id="5.6.2.4" evidence="12"/>
<keyword evidence="10" id="KW-0413">Isomerase</keyword>
<keyword evidence="7 14" id="KW-0067">ATP-binding</keyword>
<gene>
    <name evidence="17" type="ORF">IA57_05775</name>
</gene>
<feature type="binding site" evidence="14">
    <location>
        <begin position="12"/>
        <end position="19"/>
    </location>
    <ligand>
        <name>ATP</name>
        <dbReference type="ChEBI" id="CHEBI:30616"/>
    </ligand>
</feature>
<evidence type="ECO:0000256" key="5">
    <source>
        <dbReference type="ARBA" id="ARBA00022806"/>
    </source>
</evidence>
<evidence type="ECO:0000256" key="10">
    <source>
        <dbReference type="ARBA" id="ARBA00023235"/>
    </source>
</evidence>
<keyword evidence="8" id="KW-0238">DNA-binding</keyword>
<evidence type="ECO:0000256" key="9">
    <source>
        <dbReference type="ARBA" id="ARBA00023204"/>
    </source>
</evidence>
<keyword evidence="3" id="KW-0227">DNA damage</keyword>
<protein>
    <recommendedName>
        <fullName evidence="12">DNA 3'-5' helicase</fullName>
        <ecNumber evidence="12">5.6.2.4</ecNumber>
    </recommendedName>
</protein>
<evidence type="ECO:0000259" key="16">
    <source>
        <dbReference type="PROSITE" id="PS51217"/>
    </source>
</evidence>
<evidence type="ECO:0000313" key="17">
    <source>
        <dbReference type="EMBL" id="KFB01336.1"/>
    </source>
</evidence>
<dbReference type="Gene3D" id="1.10.3170.10">
    <property type="entry name" value="Recbcd, chain B, domain 2"/>
    <property type="match status" value="1"/>
</dbReference>
<evidence type="ECO:0000259" key="15">
    <source>
        <dbReference type="PROSITE" id="PS51198"/>
    </source>
</evidence>
<evidence type="ECO:0000256" key="11">
    <source>
        <dbReference type="ARBA" id="ARBA00034617"/>
    </source>
</evidence>
<reference evidence="17 18" key="1">
    <citation type="journal article" date="2014" name="Genome Announc.">
        <title>Draft Genome Sequence of the Algicidal Bacterium Mangrovimonas yunxiaonensis Strain LY01.</title>
        <authorList>
            <person name="Li Y."/>
            <person name="Zhu H."/>
            <person name="Li C."/>
            <person name="Zhang H."/>
            <person name="Chen Z."/>
            <person name="Zheng W."/>
            <person name="Xu H."/>
            <person name="Zheng T."/>
        </authorList>
    </citation>
    <scope>NUCLEOTIDE SEQUENCE [LARGE SCALE GENOMIC DNA]</scope>
    <source>
        <strain evidence="17 18">LY01</strain>
    </source>
</reference>
<dbReference type="Pfam" id="PF00580">
    <property type="entry name" value="UvrD-helicase"/>
    <property type="match status" value="1"/>
</dbReference>
<feature type="domain" description="UvrD-like helicase ATP-binding" evidence="15">
    <location>
        <begin position="1"/>
        <end position="472"/>
    </location>
</feature>
<keyword evidence="5 14" id="KW-0347">Helicase</keyword>
<evidence type="ECO:0000313" key="18">
    <source>
        <dbReference type="Proteomes" id="UP000028521"/>
    </source>
</evidence>
<dbReference type="InterPro" id="IPR014017">
    <property type="entry name" value="DNA_helicase_UvrD-like_C"/>
</dbReference>
<dbReference type="GO" id="GO:0000725">
    <property type="term" value="P:recombinational repair"/>
    <property type="evidence" value="ECO:0007669"/>
    <property type="project" value="TreeGrafter"/>
</dbReference>
<dbReference type="GO" id="GO:0043138">
    <property type="term" value="F:3'-5' DNA helicase activity"/>
    <property type="evidence" value="ECO:0007669"/>
    <property type="project" value="UniProtKB-EC"/>
</dbReference>
<dbReference type="eggNOG" id="COG1074">
    <property type="taxonomic scope" value="Bacteria"/>
</dbReference>
<dbReference type="InterPro" id="IPR014016">
    <property type="entry name" value="UvrD-like_ATP-bd"/>
</dbReference>
<dbReference type="InterPro" id="IPR027417">
    <property type="entry name" value="P-loop_NTPase"/>
</dbReference>
<dbReference type="AlphaFoldDB" id="A0A084TKV0"/>
<keyword evidence="9" id="KW-0234">DNA repair</keyword>
<evidence type="ECO:0000256" key="8">
    <source>
        <dbReference type="ARBA" id="ARBA00023125"/>
    </source>
</evidence>
<dbReference type="GO" id="GO:0005829">
    <property type="term" value="C:cytosol"/>
    <property type="evidence" value="ECO:0007669"/>
    <property type="project" value="TreeGrafter"/>
</dbReference>
<dbReference type="Gene3D" id="3.90.320.10">
    <property type="match status" value="1"/>
</dbReference>
<dbReference type="PANTHER" id="PTHR11070">
    <property type="entry name" value="UVRD / RECB / PCRA DNA HELICASE FAMILY MEMBER"/>
    <property type="match status" value="1"/>
</dbReference>
<dbReference type="Pfam" id="PF12705">
    <property type="entry name" value="PDDEXK_1"/>
    <property type="match status" value="1"/>
</dbReference>
<dbReference type="InterPro" id="IPR000212">
    <property type="entry name" value="DNA_helicase_UvrD/REP"/>
</dbReference>
<keyword evidence="6" id="KW-0269">Exonuclease</keyword>
<dbReference type="PANTHER" id="PTHR11070:SF67">
    <property type="entry name" value="DNA 3'-5' HELICASE"/>
    <property type="match status" value="1"/>
</dbReference>
<evidence type="ECO:0000256" key="2">
    <source>
        <dbReference type="ARBA" id="ARBA00022741"/>
    </source>
</evidence>
<evidence type="ECO:0000256" key="1">
    <source>
        <dbReference type="ARBA" id="ARBA00022722"/>
    </source>
</evidence>
<dbReference type="GO" id="GO:0005524">
    <property type="term" value="F:ATP binding"/>
    <property type="evidence" value="ECO:0007669"/>
    <property type="project" value="UniProtKB-UniRule"/>
</dbReference>
<dbReference type="RefSeq" id="WP_036120382.1">
    <property type="nucleotide sequence ID" value="NZ_BMET01000001.1"/>
</dbReference>
<evidence type="ECO:0000256" key="7">
    <source>
        <dbReference type="ARBA" id="ARBA00022840"/>
    </source>
</evidence>
<evidence type="ECO:0000256" key="12">
    <source>
        <dbReference type="ARBA" id="ARBA00034808"/>
    </source>
</evidence>
<evidence type="ECO:0000256" key="6">
    <source>
        <dbReference type="ARBA" id="ARBA00022839"/>
    </source>
</evidence>
<accession>A0A084TKV0</accession>